<comment type="subcellular location">
    <subcellularLocation>
        <location evidence="1">Cell membrane</location>
        <topology evidence="1">Multi-pass membrane protein</topology>
    </subcellularLocation>
</comment>
<dbReference type="PROSITE" id="PS50850">
    <property type="entry name" value="MFS"/>
    <property type="match status" value="1"/>
</dbReference>
<feature type="transmembrane region" description="Helical" evidence="6">
    <location>
        <begin position="175"/>
        <end position="192"/>
    </location>
</feature>
<reference evidence="8" key="1">
    <citation type="submission" date="2022-10" db="EMBL/GenBank/DDBJ databases">
        <title>Hoeflea sp. J2-29, isolated from marine algae.</title>
        <authorList>
            <person name="Kristyanto S."/>
            <person name="Kim J.M."/>
            <person name="Jeon C.O."/>
        </authorList>
    </citation>
    <scope>NUCLEOTIDE SEQUENCE</scope>
    <source>
        <strain evidence="8">J2-29</strain>
    </source>
</reference>
<dbReference type="RefSeq" id="WP_267613302.1">
    <property type="nucleotide sequence ID" value="NZ_JAOVZQ010000001.1"/>
</dbReference>
<gene>
    <name evidence="8" type="ORF">OEG82_15550</name>
</gene>
<feature type="transmembrane region" description="Helical" evidence="6">
    <location>
        <begin position="54"/>
        <end position="74"/>
    </location>
</feature>
<accession>A0ABT3YHQ6</accession>
<evidence type="ECO:0000256" key="3">
    <source>
        <dbReference type="ARBA" id="ARBA00022692"/>
    </source>
</evidence>
<evidence type="ECO:0000259" key="7">
    <source>
        <dbReference type="PROSITE" id="PS50850"/>
    </source>
</evidence>
<proteinExistence type="predicted"/>
<keyword evidence="5 6" id="KW-0472">Membrane</keyword>
<feature type="transmembrane region" description="Helical" evidence="6">
    <location>
        <begin position="377"/>
        <end position="399"/>
    </location>
</feature>
<dbReference type="Pfam" id="PF07690">
    <property type="entry name" value="MFS_1"/>
    <property type="match status" value="1"/>
</dbReference>
<dbReference type="SUPFAM" id="SSF103473">
    <property type="entry name" value="MFS general substrate transporter"/>
    <property type="match status" value="1"/>
</dbReference>
<evidence type="ECO:0000313" key="9">
    <source>
        <dbReference type="Proteomes" id="UP001081283"/>
    </source>
</evidence>
<name>A0ABT3YHQ6_9HYPH</name>
<dbReference type="CDD" id="cd17473">
    <property type="entry name" value="MFS_arabinose_efflux_permease_like"/>
    <property type="match status" value="1"/>
</dbReference>
<dbReference type="EMBL" id="JAOVZQ010000001">
    <property type="protein sequence ID" value="MCY0095421.1"/>
    <property type="molecule type" value="Genomic_DNA"/>
</dbReference>
<dbReference type="InterPro" id="IPR020846">
    <property type="entry name" value="MFS_dom"/>
</dbReference>
<dbReference type="Proteomes" id="UP001081283">
    <property type="component" value="Unassembled WGS sequence"/>
</dbReference>
<feature type="transmembrane region" description="Helical" evidence="6">
    <location>
        <begin position="257"/>
        <end position="275"/>
    </location>
</feature>
<protein>
    <submittedName>
        <fullName evidence="8">MFS transporter</fullName>
    </submittedName>
</protein>
<sequence>MKTLSENTRHPVWREPRAIALLLAASLVIMANATISPALPGLEAEFAGSPNAQVLTRLLVPAPSLAVVLAAPFAGVATDRFGRRPLLLAGLMLFVLTGPAGLFLPDLEWIFASRLALGVAVAMIMTSQTALVGDYFTGQRRSALMGLQVSARNFGGMGFILLAGLLASIAPRLPFAIYGLAILYLPFVWHTVRDVPRQEGATDAARQTGSDPAPRPWLWPILGLAGLQMLTAMVFFLNPTQIPFFAVALGYDSAATTGAYLGVLMCAGGLTALLYSRIKQRIGDLGGYAAGFGLMALGFALLPEGGQFWLLLAGGSLIGAGYAMVTPIFIAIALQLAPVQRRGIVGGIMTSTMFLGQFASPFASIPAIAAFGYDPVFYAAAGGFAVLAGLAAVAGAATLRPLPDQA</sequence>
<dbReference type="Gene3D" id="1.20.1250.20">
    <property type="entry name" value="MFS general substrate transporter like domains"/>
    <property type="match status" value="1"/>
</dbReference>
<evidence type="ECO:0000313" key="8">
    <source>
        <dbReference type="EMBL" id="MCY0095421.1"/>
    </source>
</evidence>
<dbReference type="InterPro" id="IPR036259">
    <property type="entry name" value="MFS_trans_sf"/>
</dbReference>
<evidence type="ECO:0000256" key="2">
    <source>
        <dbReference type="ARBA" id="ARBA00022475"/>
    </source>
</evidence>
<feature type="transmembrane region" description="Helical" evidence="6">
    <location>
        <begin position="308"/>
        <end position="332"/>
    </location>
</feature>
<evidence type="ECO:0000256" key="6">
    <source>
        <dbReference type="SAM" id="Phobius"/>
    </source>
</evidence>
<dbReference type="PANTHER" id="PTHR43124">
    <property type="entry name" value="PURINE EFFLUX PUMP PBUE"/>
    <property type="match status" value="1"/>
</dbReference>
<keyword evidence="4 6" id="KW-1133">Transmembrane helix</keyword>
<feature type="transmembrane region" description="Helical" evidence="6">
    <location>
        <begin position="217"/>
        <end position="237"/>
    </location>
</feature>
<feature type="transmembrane region" description="Helical" evidence="6">
    <location>
        <begin position="86"/>
        <end position="104"/>
    </location>
</feature>
<feature type="domain" description="Major facilitator superfamily (MFS) profile" evidence="7">
    <location>
        <begin position="17"/>
        <end position="406"/>
    </location>
</feature>
<feature type="transmembrane region" description="Helical" evidence="6">
    <location>
        <begin position="116"/>
        <end position="137"/>
    </location>
</feature>
<evidence type="ECO:0000256" key="5">
    <source>
        <dbReference type="ARBA" id="ARBA00023136"/>
    </source>
</evidence>
<evidence type="ECO:0000256" key="4">
    <source>
        <dbReference type="ARBA" id="ARBA00022989"/>
    </source>
</evidence>
<evidence type="ECO:0000256" key="1">
    <source>
        <dbReference type="ARBA" id="ARBA00004651"/>
    </source>
</evidence>
<dbReference type="InterPro" id="IPR050189">
    <property type="entry name" value="MFS_Efflux_Transporters"/>
</dbReference>
<keyword evidence="3 6" id="KW-0812">Transmembrane</keyword>
<keyword evidence="2" id="KW-1003">Cell membrane</keyword>
<feature type="transmembrane region" description="Helical" evidence="6">
    <location>
        <begin position="282"/>
        <end position="302"/>
    </location>
</feature>
<organism evidence="8 9">
    <name type="scientific">Hoeflea ulvae</name>
    <dbReference type="NCBI Taxonomy" id="2983764"/>
    <lineage>
        <taxon>Bacteria</taxon>
        <taxon>Pseudomonadati</taxon>
        <taxon>Pseudomonadota</taxon>
        <taxon>Alphaproteobacteria</taxon>
        <taxon>Hyphomicrobiales</taxon>
        <taxon>Rhizobiaceae</taxon>
        <taxon>Hoeflea</taxon>
    </lineage>
</organism>
<dbReference type="InterPro" id="IPR011701">
    <property type="entry name" value="MFS"/>
</dbReference>
<feature type="transmembrane region" description="Helical" evidence="6">
    <location>
        <begin position="149"/>
        <end position="169"/>
    </location>
</feature>
<keyword evidence="9" id="KW-1185">Reference proteome</keyword>
<comment type="caution">
    <text evidence="8">The sequence shown here is derived from an EMBL/GenBank/DDBJ whole genome shotgun (WGS) entry which is preliminary data.</text>
</comment>
<dbReference type="PANTHER" id="PTHR43124:SF3">
    <property type="entry name" value="CHLORAMPHENICOL EFFLUX PUMP RV0191"/>
    <property type="match status" value="1"/>
</dbReference>
<feature type="transmembrane region" description="Helical" evidence="6">
    <location>
        <begin position="344"/>
        <end position="371"/>
    </location>
</feature>